<protein>
    <submittedName>
        <fullName evidence="1">Uncharacterized protein</fullName>
    </submittedName>
</protein>
<evidence type="ECO:0000313" key="2">
    <source>
        <dbReference type="Proteomes" id="UP000005237"/>
    </source>
</evidence>
<keyword evidence="2" id="KW-1185">Reference proteome</keyword>
<dbReference type="Proteomes" id="UP000005237">
    <property type="component" value="Unassembled WGS sequence"/>
</dbReference>
<accession>A0A8R1HSR7</accession>
<dbReference type="AlphaFoldDB" id="A0A8R1HSR7"/>
<evidence type="ECO:0000313" key="1">
    <source>
        <dbReference type="EnsemblMetazoa" id="CJA05590.1"/>
    </source>
</evidence>
<dbReference type="EnsemblMetazoa" id="CJA05590.1">
    <property type="protein sequence ID" value="CJA05590.1"/>
    <property type="gene ID" value="WBGene00124794"/>
</dbReference>
<sequence>MSSDDVIYTMTAPNSRTPILEEDVGREDIGLDLFRAESPSCSSNQFSFLKRLKSTITHADRFYVCSAQTGHPFAVFSYLNNNDYVDPMTPIFANITVNRKKFRSKSIFGSSDRMRHQSHTSIEELRPFVFRDAEDQVILGQMRRKRNPSPFFTLFDKPVAKSGRRVCASKIRKKKDI</sequence>
<organism evidence="1 2">
    <name type="scientific">Caenorhabditis japonica</name>
    <dbReference type="NCBI Taxonomy" id="281687"/>
    <lineage>
        <taxon>Eukaryota</taxon>
        <taxon>Metazoa</taxon>
        <taxon>Ecdysozoa</taxon>
        <taxon>Nematoda</taxon>
        <taxon>Chromadorea</taxon>
        <taxon>Rhabditida</taxon>
        <taxon>Rhabditina</taxon>
        <taxon>Rhabditomorpha</taxon>
        <taxon>Rhabditoidea</taxon>
        <taxon>Rhabditidae</taxon>
        <taxon>Peloderinae</taxon>
        <taxon>Caenorhabditis</taxon>
    </lineage>
</organism>
<reference evidence="2" key="1">
    <citation type="submission" date="2010-08" db="EMBL/GenBank/DDBJ databases">
        <authorList>
            <consortium name="Caenorhabditis japonica Sequencing Consortium"/>
            <person name="Wilson R.K."/>
        </authorList>
    </citation>
    <scope>NUCLEOTIDE SEQUENCE [LARGE SCALE GENOMIC DNA]</scope>
    <source>
        <strain evidence="2">DF5081</strain>
    </source>
</reference>
<proteinExistence type="predicted"/>
<name>A0A8R1HSR7_CAEJA</name>
<reference evidence="1" key="2">
    <citation type="submission" date="2022-06" db="UniProtKB">
        <authorList>
            <consortium name="EnsemblMetazoa"/>
        </authorList>
    </citation>
    <scope>IDENTIFICATION</scope>
    <source>
        <strain evidence="1">DF5081</strain>
    </source>
</reference>